<name>A0A1M2W7P0_TRAPU</name>
<dbReference type="OMA" id="FWIASAM"/>
<reference evidence="2 3" key="1">
    <citation type="submission" date="2016-10" db="EMBL/GenBank/DDBJ databases">
        <title>Genome sequence of the basidiomycete white-rot fungus Trametes pubescens.</title>
        <authorList>
            <person name="Makela M.R."/>
            <person name="Granchi Z."/>
            <person name="Peng M."/>
            <person name="De Vries R.P."/>
            <person name="Grigoriev I."/>
            <person name="Riley R."/>
            <person name="Hilden K."/>
        </authorList>
    </citation>
    <scope>NUCLEOTIDE SEQUENCE [LARGE SCALE GENOMIC DNA]</scope>
    <source>
        <strain evidence="2 3">FBCC735</strain>
    </source>
</reference>
<protein>
    <submittedName>
        <fullName evidence="2">Uncharacterized protein</fullName>
    </submittedName>
</protein>
<dbReference type="AlphaFoldDB" id="A0A1M2W7P0"/>
<proteinExistence type="predicted"/>
<dbReference type="OrthoDB" id="2579508at2759"/>
<feature type="compositionally biased region" description="Low complexity" evidence="1">
    <location>
        <begin position="434"/>
        <end position="443"/>
    </location>
</feature>
<keyword evidence="3" id="KW-1185">Reference proteome</keyword>
<evidence type="ECO:0000313" key="3">
    <source>
        <dbReference type="Proteomes" id="UP000184267"/>
    </source>
</evidence>
<feature type="region of interest" description="Disordered" evidence="1">
    <location>
        <begin position="355"/>
        <end position="376"/>
    </location>
</feature>
<accession>A0A1M2W7P0</accession>
<comment type="caution">
    <text evidence="2">The sequence shown here is derived from an EMBL/GenBank/DDBJ whole genome shotgun (WGS) entry which is preliminary data.</text>
</comment>
<organism evidence="2 3">
    <name type="scientific">Trametes pubescens</name>
    <name type="common">White-rot fungus</name>
    <dbReference type="NCBI Taxonomy" id="154538"/>
    <lineage>
        <taxon>Eukaryota</taxon>
        <taxon>Fungi</taxon>
        <taxon>Dikarya</taxon>
        <taxon>Basidiomycota</taxon>
        <taxon>Agaricomycotina</taxon>
        <taxon>Agaricomycetes</taxon>
        <taxon>Polyporales</taxon>
        <taxon>Polyporaceae</taxon>
        <taxon>Trametes</taxon>
    </lineage>
</organism>
<dbReference type="EMBL" id="MNAD01000103">
    <property type="protein sequence ID" value="OJT15881.1"/>
    <property type="molecule type" value="Genomic_DNA"/>
</dbReference>
<sequence>MSGPNWIAAAFEETFNLPYRQFHKPNVPISSFWGTLAHHDLRHYAHSAVLPEMELSSAVPPPPTPPHRGHRNRLNIEHEPYRRLDFIYNMNAFADAALDFCLTELPSTRTGDSDFDSENGGGITVAARGFQIQNRTPIGKPSDVDRVLRWVIEYPLATINHIMHLVHPETVDYIVQEGGHDDYDKGLIRWVYWGRDENTITEALDTWSESVMVFVQPPWILTQADMDAFVGCTTLPAPNSQRKLRSYERLWAKIWDLCTQKHSHWFVLTTYWGWVFGAFSPGRTRVFTSQIIPFDSKAPTVLQCLFFWFTSAVAPGLQLPQRGTWAIPEVPEPVDSLEYISIPIHDDSVDIDVSESSWQASSDARSHSHSGVAPDDDEADAATVMFELLPDMVQNAALPANAPQVRNVDQMVTDWKQRFGPGQIHAPPAPPSEAPSSTTTNSVSTVVDQAHGAERHGAFMTAAREEMRLDYDHGGAFLRI</sequence>
<dbReference type="Proteomes" id="UP000184267">
    <property type="component" value="Unassembled WGS sequence"/>
</dbReference>
<gene>
    <name evidence="2" type="ORF">TRAPUB_1422</name>
</gene>
<feature type="region of interest" description="Disordered" evidence="1">
    <location>
        <begin position="419"/>
        <end position="443"/>
    </location>
</feature>
<evidence type="ECO:0000313" key="2">
    <source>
        <dbReference type="EMBL" id="OJT15881.1"/>
    </source>
</evidence>
<evidence type="ECO:0000256" key="1">
    <source>
        <dbReference type="SAM" id="MobiDB-lite"/>
    </source>
</evidence>